<comment type="caution">
    <text evidence="2">The sequence shown here is derived from an EMBL/GenBank/DDBJ whole genome shotgun (WGS) entry which is preliminary data.</text>
</comment>
<reference evidence="2 3" key="1">
    <citation type="submission" date="2019-03" db="EMBL/GenBank/DDBJ databases">
        <title>Genomic Encyclopedia of Type Strains, Phase IV (KMG-IV): sequencing the most valuable type-strain genomes for metagenomic binning, comparative biology and taxonomic classification.</title>
        <authorList>
            <person name="Goeker M."/>
        </authorList>
    </citation>
    <scope>NUCLEOTIDE SEQUENCE [LARGE SCALE GENOMIC DNA]</scope>
    <source>
        <strain evidence="2 3">DSM 26752</strain>
    </source>
</reference>
<evidence type="ECO:0000313" key="2">
    <source>
        <dbReference type="EMBL" id="TCS86968.1"/>
    </source>
</evidence>
<accession>A0A4R3KQB1</accession>
<name>A0A4R3KQB1_9FIRM</name>
<organism evidence="2 3">
    <name type="scientific">Keratinibaculum paraultunense</name>
    <dbReference type="NCBI Taxonomy" id="1278232"/>
    <lineage>
        <taxon>Bacteria</taxon>
        <taxon>Bacillati</taxon>
        <taxon>Bacillota</taxon>
        <taxon>Tissierellia</taxon>
        <taxon>Tissierellales</taxon>
        <taxon>Tepidimicrobiaceae</taxon>
        <taxon>Keratinibaculum</taxon>
    </lineage>
</organism>
<protein>
    <submittedName>
        <fullName evidence="2">Uncharacterized protein</fullName>
    </submittedName>
</protein>
<dbReference type="EMBL" id="SMAE01000013">
    <property type="protein sequence ID" value="TCS86968.1"/>
    <property type="molecule type" value="Genomic_DNA"/>
</dbReference>
<keyword evidence="1" id="KW-0812">Transmembrane</keyword>
<dbReference type="AlphaFoldDB" id="A0A4R3KQB1"/>
<keyword evidence="1" id="KW-0472">Membrane</keyword>
<keyword evidence="1" id="KW-1133">Transmembrane helix</keyword>
<sequence length="32" mass="3476">MIEVVGVAIFSIACMSIATIYGIKKMTEKTKV</sequence>
<dbReference type="Proteomes" id="UP000294567">
    <property type="component" value="Unassembled WGS sequence"/>
</dbReference>
<evidence type="ECO:0000256" key="1">
    <source>
        <dbReference type="SAM" id="Phobius"/>
    </source>
</evidence>
<gene>
    <name evidence="2" type="ORF">EDD65_11351</name>
</gene>
<feature type="transmembrane region" description="Helical" evidence="1">
    <location>
        <begin position="6"/>
        <end position="23"/>
    </location>
</feature>
<evidence type="ECO:0000313" key="3">
    <source>
        <dbReference type="Proteomes" id="UP000294567"/>
    </source>
</evidence>
<proteinExistence type="predicted"/>
<keyword evidence="3" id="KW-1185">Reference proteome</keyword>